<evidence type="ECO:0000256" key="2">
    <source>
        <dbReference type="ARBA" id="ARBA00022475"/>
    </source>
</evidence>
<evidence type="ECO:0000313" key="10">
    <source>
        <dbReference type="Proteomes" id="UP000694001"/>
    </source>
</evidence>
<feature type="transmembrane region" description="Helical" evidence="7">
    <location>
        <begin position="318"/>
        <end position="343"/>
    </location>
</feature>
<dbReference type="PANTHER" id="PTHR33362:SF3">
    <property type="entry name" value="SIALIC ACID TRAP TRANSPORTER PERMEASE PROTEIN SIAT"/>
    <property type="match status" value="1"/>
</dbReference>
<comment type="caution">
    <text evidence="7">Lacks conserved residue(s) required for the propagation of feature annotation.</text>
</comment>
<evidence type="ECO:0000256" key="3">
    <source>
        <dbReference type="ARBA" id="ARBA00022519"/>
    </source>
</evidence>
<evidence type="ECO:0000256" key="5">
    <source>
        <dbReference type="ARBA" id="ARBA00022989"/>
    </source>
</evidence>
<sequence length="428" mass="42992">MPGGALATLFGTFAVALLLDVPVASALGIAALAAILHHDITPLPVVAQQMVSGLDSFPLLAIPLFVLAGGLMGAAGLTGRIVALALSLVGQRRGALAAVAVVACMLFGALSGSGVADTVAIGSLVLPAMRRAGYPPGFSAGLLGCAGSLGTVIPPSIVMIVYGVATGTSIGKLFTAGLVPGVLSGFALAAVSIRRARREGWGGAGETAGLVPGEGRWIGVLALGAPAIIVGGIRGGVFTATEAGAVACLYALAVGLGVTRALTPALLWEELRRAAETSGVILYVIATASLFGWVLGAMGAPQQLTAWLLRLTSDPTVVILLAMALLLLLGTFMETIAVILLLAPVLSSALPRYGIDPVHFGLLLTLNLAIGANTPPLGIDLMAACRVAGIPMRESFRHLPALLGAMGAVLVALAFAPDVVLWLPRALG</sequence>
<feature type="transmembrane region" description="Helical" evidence="7">
    <location>
        <begin position="57"/>
        <end position="83"/>
    </location>
</feature>
<keyword evidence="7" id="KW-0813">Transport</keyword>
<evidence type="ECO:0000259" key="8">
    <source>
        <dbReference type="Pfam" id="PF06808"/>
    </source>
</evidence>
<keyword evidence="2" id="KW-1003">Cell membrane</keyword>
<dbReference type="PANTHER" id="PTHR33362">
    <property type="entry name" value="SIALIC ACID TRAP TRANSPORTER PERMEASE PROTEIN SIAT-RELATED"/>
    <property type="match status" value="1"/>
</dbReference>
<proteinExistence type="inferred from homology"/>
<gene>
    <name evidence="9" type="ORF">KO353_12505</name>
</gene>
<keyword evidence="3 7" id="KW-0997">Cell inner membrane</keyword>
<comment type="subcellular location">
    <subcellularLocation>
        <location evidence="1 7">Cell inner membrane</location>
        <topology evidence="1 7">Multi-pass membrane protein</topology>
    </subcellularLocation>
</comment>
<feature type="domain" description="TRAP C4-dicarboxylate transport system permease DctM subunit" evidence="8">
    <location>
        <begin position="10"/>
        <end position="418"/>
    </location>
</feature>
<feature type="transmembrane region" description="Helical" evidence="7">
    <location>
        <begin position="217"/>
        <end position="237"/>
    </location>
</feature>
<evidence type="ECO:0000256" key="6">
    <source>
        <dbReference type="ARBA" id="ARBA00023136"/>
    </source>
</evidence>
<keyword evidence="4 7" id="KW-0812">Transmembrane</keyword>
<dbReference type="InterPro" id="IPR004681">
    <property type="entry name" value="TRAP_DctM"/>
</dbReference>
<keyword evidence="6 7" id="KW-0472">Membrane</keyword>
<evidence type="ECO:0000313" key="9">
    <source>
        <dbReference type="EMBL" id="QXM24091.1"/>
    </source>
</evidence>
<feature type="transmembrane region" description="Helical" evidence="7">
    <location>
        <begin position="6"/>
        <end position="36"/>
    </location>
</feature>
<feature type="transmembrane region" description="Helical" evidence="7">
    <location>
        <begin position="401"/>
        <end position="423"/>
    </location>
</feature>
<dbReference type="KEGG" id="elio:KO353_12505"/>
<feature type="transmembrane region" description="Helical" evidence="7">
    <location>
        <begin position="280"/>
        <end position="298"/>
    </location>
</feature>
<protein>
    <recommendedName>
        <fullName evidence="7">TRAP transporter large permease protein</fullName>
    </recommendedName>
</protein>
<reference evidence="9" key="1">
    <citation type="submission" date="2021-06" db="EMBL/GenBank/DDBJ databases">
        <title>Elioraea tepida, sp. nov., a moderately thermophilic aerobic anoxygenic phototrophic bacterium isolated from an alkaline siliceous hot spring mat community in Yellowstone National Park, WY, USA.</title>
        <authorList>
            <person name="Saini M.K."/>
            <person name="Yoshida S."/>
            <person name="Sebastian A."/>
            <person name="Hirose S."/>
            <person name="Hara E."/>
            <person name="Tamaki H."/>
            <person name="Soulier N.T."/>
            <person name="Albert I."/>
            <person name="Hanada S."/>
            <person name="Bryant D.A."/>
            <person name="Tank M."/>
        </authorList>
    </citation>
    <scope>NUCLEOTIDE SEQUENCE</scope>
    <source>
        <strain evidence="9">MS-P2</strain>
    </source>
</reference>
<dbReference type="RefSeq" id="WP_218285055.1">
    <property type="nucleotide sequence ID" value="NZ_CP076448.1"/>
</dbReference>
<keyword evidence="10" id="KW-1185">Reference proteome</keyword>
<dbReference type="Proteomes" id="UP000694001">
    <property type="component" value="Chromosome"/>
</dbReference>
<comment type="subunit">
    <text evidence="7">The complex comprises the extracytoplasmic solute receptor protein and the two transmembrane proteins.</text>
</comment>
<organism evidence="9 10">
    <name type="scientific">Elioraea tepida</name>
    <dbReference type="NCBI Taxonomy" id="2843330"/>
    <lineage>
        <taxon>Bacteria</taxon>
        <taxon>Pseudomonadati</taxon>
        <taxon>Pseudomonadota</taxon>
        <taxon>Alphaproteobacteria</taxon>
        <taxon>Acetobacterales</taxon>
        <taxon>Elioraeaceae</taxon>
        <taxon>Elioraea</taxon>
    </lineage>
</organism>
<dbReference type="EMBL" id="CP076448">
    <property type="protein sequence ID" value="QXM24091.1"/>
    <property type="molecule type" value="Genomic_DNA"/>
</dbReference>
<feature type="transmembrane region" description="Helical" evidence="7">
    <location>
        <begin position="95"/>
        <end position="126"/>
    </location>
</feature>
<dbReference type="InterPro" id="IPR010656">
    <property type="entry name" value="DctM"/>
</dbReference>
<dbReference type="GO" id="GO:0005886">
    <property type="term" value="C:plasma membrane"/>
    <property type="evidence" value="ECO:0007669"/>
    <property type="project" value="UniProtKB-SubCell"/>
</dbReference>
<evidence type="ECO:0000256" key="7">
    <source>
        <dbReference type="RuleBase" id="RU369079"/>
    </source>
</evidence>
<accession>A0A975U0H2</accession>
<dbReference type="NCBIfam" id="TIGR00786">
    <property type="entry name" value="dctM"/>
    <property type="match status" value="1"/>
</dbReference>
<feature type="transmembrane region" description="Helical" evidence="7">
    <location>
        <begin position="243"/>
        <end position="268"/>
    </location>
</feature>
<comment type="function">
    <text evidence="7">Part of the tripartite ATP-independent periplasmic (TRAP) transport system.</text>
</comment>
<feature type="transmembrane region" description="Helical" evidence="7">
    <location>
        <begin position="138"/>
        <end position="164"/>
    </location>
</feature>
<comment type="similarity">
    <text evidence="7">Belongs to the TRAP transporter large permease family.</text>
</comment>
<evidence type="ECO:0000256" key="1">
    <source>
        <dbReference type="ARBA" id="ARBA00004429"/>
    </source>
</evidence>
<dbReference type="AlphaFoldDB" id="A0A975U0H2"/>
<evidence type="ECO:0000256" key="4">
    <source>
        <dbReference type="ARBA" id="ARBA00022692"/>
    </source>
</evidence>
<feature type="transmembrane region" description="Helical" evidence="7">
    <location>
        <begin position="170"/>
        <end position="191"/>
    </location>
</feature>
<name>A0A975U0H2_9PROT</name>
<keyword evidence="5 7" id="KW-1133">Transmembrane helix</keyword>
<dbReference type="PIRSF" id="PIRSF006066">
    <property type="entry name" value="HI0050"/>
    <property type="match status" value="1"/>
</dbReference>
<dbReference type="Pfam" id="PF06808">
    <property type="entry name" value="DctM"/>
    <property type="match status" value="1"/>
</dbReference>
<dbReference type="GO" id="GO:0022857">
    <property type="term" value="F:transmembrane transporter activity"/>
    <property type="evidence" value="ECO:0007669"/>
    <property type="project" value="UniProtKB-UniRule"/>
</dbReference>